<name>A0ABT6QAH2_9PROT</name>
<dbReference type="Proteomes" id="UP001431775">
    <property type="component" value="Unassembled WGS sequence"/>
</dbReference>
<dbReference type="InterPro" id="IPR029058">
    <property type="entry name" value="AB_hydrolase_fold"/>
</dbReference>
<evidence type="ECO:0000313" key="3">
    <source>
        <dbReference type="Proteomes" id="UP001431775"/>
    </source>
</evidence>
<organism evidence="2 3">
    <name type="scientific">Commensalibacter nepenthis</name>
    <dbReference type="NCBI Taxonomy" id="3043872"/>
    <lineage>
        <taxon>Bacteria</taxon>
        <taxon>Pseudomonadati</taxon>
        <taxon>Pseudomonadota</taxon>
        <taxon>Alphaproteobacteria</taxon>
        <taxon>Acetobacterales</taxon>
        <taxon>Acetobacteraceae</taxon>
    </lineage>
</organism>
<dbReference type="InterPro" id="IPR012908">
    <property type="entry name" value="PGAP1-ab_dom-like"/>
</dbReference>
<evidence type="ECO:0000259" key="1">
    <source>
        <dbReference type="Pfam" id="PF07819"/>
    </source>
</evidence>
<keyword evidence="3" id="KW-1185">Reference proteome</keyword>
<accession>A0ABT6QAH2</accession>
<dbReference type="SUPFAM" id="SSF53474">
    <property type="entry name" value="alpha/beta-Hydrolases"/>
    <property type="match status" value="1"/>
</dbReference>
<evidence type="ECO:0000313" key="2">
    <source>
        <dbReference type="EMBL" id="MDI2113904.1"/>
    </source>
</evidence>
<proteinExistence type="predicted"/>
<gene>
    <name evidence="2" type="ORF">QJV33_11550</name>
</gene>
<dbReference type="Gene3D" id="3.40.50.1820">
    <property type="entry name" value="alpha/beta hydrolase"/>
    <property type="match status" value="1"/>
</dbReference>
<sequence>MSVTTTIIPVHPTTDENGKRIYQCSMVPKGSGQIHQIQHSLIIPVIFVPGIMGSNLVDNKDKNVWNGDSTASLVWNWRTASAEERKKKLRPDLAKLKESKDLKKDKGWGEPGQSFYLKSLKWLQANLNDYDSYNQKTGERFLMQNGDAQKILSSEYSEIQLEDYFFKYSLDTEDVQHSYNFDFPVYACGYNWLDDNKNSAEFLLKRIQDVLKIEKQNGPTLDKVIIVTHSMGGLVTRYCSEISGGKDKILGVVHGVMPATGAAAAYTRMKTGNPNFNYNPINAITNQVLGSTGTDMSVVMSQAPGSLELLPFKEYGEGTEYKQWLRIRNEQGEINFLPKADPFAEIYTTDEWYGLFEEPMVNPKGIEVEYRTEKIQFLNNMSTVEDFQNLLKNKYHSNSYVFYGKSNDYKAYGYATWDSQQFYRQYWLEKAPTDGVKKVGGAVKQPSKKYDYYKYYEISDPNVEGDGTVPFISGIAPKGKFGVKCIRYLETDHQNAYNVKTSQLFTLWSIVQIVKQVTCQ</sequence>
<feature type="domain" description="GPI inositol-deacylase PGAP1-like alpha/beta" evidence="1">
    <location>
        <begin position="178"/>
        <end position="240"/>
    </location>
</feature>
<dbReference type="RefSeq" id="WP_281463555.1">
    <property type="nucleotide sequence ID" value="NZ_JASBAN010000004.1"/>
</dbReference>
<reference evidence="2" key="1">
    <citation type="submission" date="2023-05" db="EMBL/GenBank/DDBJ databases">
        <title>Whole genome sequence of Commensalibacter sp.</title>
        <authorList>
            <person name="Charoenyingcharoen P."/>
            <person name="Yukphan P."/>
        </authorList>
    </citation>
    <scope>NUCLEOTIDE SEQUENCE</scope>
    <source>
        <strain evidence="2">TBRC 10068</strain>
    </source>
</reference>
<dbReference type="Pfam" id="PF07819">
    <property type="entry name" value="PGAP1"/>
    <property type="match status" value="1"/>
</dbReference>
<comment type="caution">
    <text evidence="2">The sequence shown here is derived from an EMBL/GenBank/DDBJ whole genome shotgun (WGS) entry which is preliminary data.</text>
</comment>
<protein>
    <recommendedName>
        <fullName evidence="1">GPI inositol-deacylase PGAP1-like alpha/beta domain-containing protein</fullName>
    </recommendedName>
</protein>
<dbReference type="PANTHER" id="PTHR11440">
    <property type="entry name" value="LECITHIN-CHOLESTEROL ACYLTRANSFERASE-RELATED"/>
    <property type="match status" value="1"/>
</dbReference>
<dbReference type="EMBL" id="JASBAN010000004">
    <property type="protein sequence ID" value="MDI2113904.1"/>
    <property type="molecule type" value="Genomic_DNA"/>
</dbReference>